<evidence type="ECO:0000256" key="5">
    <source>
        <dbReference type="ARBA" id="ARBA00022741"/>
    </source>
</evidence>
<evidence type="ECO:0000256" key="1">
    <source>
        <dbReference type="ARBA" id="ARBA00000085"/>
    </source>
</evidence>
<evidence type="ECO:0000259" key="10">
    <source>
        <dbReference type="Pfam" id="PF02518"/>
    </source>
</evidence>
<keyword evidence="6 12" id="KW-0418">Kinase</keyword>
<evidence type="ECO:0000256" key="8">
    <source>
        <dbReference type="ARBA" id="ARBA00023012"/>
    </source>
</evidence>
<keyword evidence="9" id="KW-0812">Transmembrane</keyword>
<feature type="transmembrane region" description="Helical" evidence="9">
    <location>
        <begin position="77"/>
        <end position="94"/>
    </location>
</feature>
<dbReference type="Pfam" id="PF02518">
    <property type="entry name" value="HATPase_c"/>
    <property type="match status" value="1"/>
</dbReference>
<keyword evidence="9" id="KW-0472">Membrane</keyword>
<name>A0A542XE50_9MICO</name>
<evidence type="ECO:0000256" key="4">
    <source>
        <dbReference type="ARBA" id="ARBA00022679"/>
    </source>
</evidence>
<proteinExistence type="predicted"/>
<reference evidence="12 13" key="1">
    <citation type="submission" date="2019-06" db="EMBL/GenBank/DDBJ databases">
        <title>Sequencing the genomes of 1000 actinobacteria strains.</title>
        <authorList>
            <person name="Klenk H.-P."/>
        </authorList>
    </citation>
    <scope>NUCLEOTIDE SEQUENCE [LARGE SCALE GENOMIC DNA]</scope>
    <source>
        <strain evidence="12 13">DSM 24617</strain>
    </source>
</reference>
<evidence type="ECO:0000313" key="13">
    <source>
        <dbReference type="Proteomes" id="UP000318336"/>
    </source>
</evidence>
<keyword evidence="7" id="KW-0067">ATP-binding</keyword>
<keyword evidence="4" id="KW-0808">Transferase</keyword>
<dbReference type="OrthoDB" id="227596at2"/>
<dbReference type="RefSeq" id="WP_142006136.1">
    <property type="nucleotide sequence ID" value="NZ_CAJTBP010000001.1"/>
</dbReference>
<dbReference type="InterPro" id="IPR011712">
    <property type="entry name" value="Sig_transdc_His_kin_sub3_dim/P"/>
</dbReference>
<gene>
    <name evidence="12" type="ORF">FB554_2263</name>
</gene>
<dbReference type="EMBL" id="VFOK01000001">
    <property type="protein sequence ID" value="TQL34105.1"/>
    <property type="molecule type" value="Genomic_DNA"/>
</dbReference>
<dbReference type="AlphaFoldDB" id="A0A542XE50"/>
<dbReference type="PANTHER" id="PTHR24421:SF10">
    <property type="entry name" value="NITRATE_NITRITE SENSOR PROTEIN NARQ"/>
    <property type="match status" value="1"/>
</dbReference>
<keyword evidence="9" id="KW-1133">Transmembrane helix</keyword>
<protein>
    <recommendedName>
        <fullName evidence="2">histidine kinase</fullName>
        <ecNumber evidence="2">2.7.13.3</ecNumber>
    </recommendedName>
</protein>
<feature type="transmembrane region" description="Helical" evidence="9">
    <location>
        <begin position="54"/>
        <end position="71"/>
    </location>
</feature>
<keyword evidence="5" id="KW-0547">Nucleotide-binding</keyword>
<dbReference type="CDD" id="cd16917">
    <property type="entry name" value="HATPase_UhpB-NarQ-NarX-like"/>
    <property type="match status" value="1"/>
</dbReference>
<dbReference type="GO" id="GO:0000155">
    <property type="term" value="F:phosphorelay sensor kinase activity"/>
    <property type="evidence" value="ECO:0007669"/>
    <property type="project" value="InterPro"/>
</dbReference>
<feature type="transmembrane region" description="Helical" evidence="9">
    <location>
        <begin position="101"/>
        <end position="119"/>
    </location>
</feature>
<dbReference type="SUPFAM" id="SSF55874">
    <property type="entry name" value="ATPase domain of HSP90 chaperone/DNA topoisomerase II/histidine kinase"/>
    <property type="match status" value="1"/>
</dbReference>
<evidence type="ECO:0000259" key="11">
    <source>
        <dbReference type="Pfam" id="PF07730"/>
    </source>
</evidence>
<keyword evidence="3" id="KW-0597">Phosphoprotein</keyword>
<evidence type="ECO:0000256" key="6">
    <source>
        <dbReference type="ARBA" id="ARBA00022777"/>
    </source>
</evidence>
<evidence type="ECO:0000256" key="9">
    <source>
        <dbReference type="SAM" id="Phobius"/>
    </source>
</evidence>
<feature type="transmembrane region" description="Helical" evidence="9">
    <location>
        <begin position="28"/>
        <end position="47"/>
    </location>
</feature>
<dbReference type="InterPro" id="IPR003594">
    <property type="entry name" value="HATPase_dom"/>
</dbReference>
<feature type="domain" description="Histidine kinase/HSP90-like ATPase" evidence="10">
    <location>
        <begin position="271"/>
        <end position="347"/>
    </location>
</feature>
<dbReference type="Gene3D" id="1.20.5.1930">
    <property type="match status" value="1"/>
</dbReference>
<evidence type="ECO:0000256" key="7">
    <source>
        <dbReference type="ARBA" id="ARBA00022840"/>
    </source>
</evidence>
<dbReference type="Gene3D" id="3.30.565.10">
    <property type="entry name" value="Histidine kinase-like ATPase, C-terminal domain"/>
    <property type="match status" value="1"/>
</dbReference>
<dbReference type="GO" id="GO:0016020">
    <property type="term" value="C:membrane"/>
    <property type="evidence" value="ECO:0007669"/>
    <property type="project" value="InterPro"/>
</dbReference>
<organism evidence="12 13">
    <name type="scientific">Barrientosiimonas humi</name>
    <dbReference type="NCBI Taxonomy" id="999931"/>
    <lineage>
        <taxon>Bacteria</taxon>
        <taxon>Bacillati</taxon>
        <taxon>Actinomycetota</taxon>
        <taxon>Actinomycetes</taxon>
        <taxon>Micrococcales</taxon>
        <taxon>Dermacoccaceae</taxon>
        <taxon>Barrientosiimonas</taxon>
    </lineage>
</organism>
<dbReference type="GO" id="GO:0046983">
    <property type="term" value="F:protein dimerization activity"/>
    <property type="evidence" value="ECO:0007669"/>
    <property type="project" value="InterPro"/>
</dbReference>
<dbReference type="Proteomes" id="UP000318336">
    <property type="component" value="Unassembled WGS sequence"/>
</dbReference>
<evidence type="ECO:0000256" key="3">
    <source>
        <dbReference type="ARBA" id="ARBA00022553"/>
    </source>
</evidence>
<dbReference type="InterPro" id="IPR036890">
    <property type="entry name" value="HATPase_C_sf"/>
</dbReference>
<keyword evidence="8" id="KW-0902">Two-component regulatory system</keyword>
<dbReference type="EC" id="2.7.13.3" evidence="2"/>
<dbReference type="PANTHER" id="PTHR24421">
    <property type="entry name" value="NITRATE/NITRITE SENSOR PROTEIN NARX-RELATED"/>
    <property type="match status" value="1"/>
</dbReference>
<sequence>MPWLALLILGPLLPAALLEAVSDPPPLLLAGSVAAATVLAWCALQVARGRREPAPAYGWAGVAALVLLSATATSRELWPITLGWAVVALAGALASRLRGNAELVALCALVATAVLTPLTMPDTGVLLALFLATAMATAVGVGLQVRSGREQAVTARRQAVAEERAGMARELHDLVAHEVTGIVVLAQAAAAATPDPTTADVLRRIERSGHDALAQIRAMVQTLRADEEAELRPTGGGAAGLRDLVAEFATSGRARVDARIDDLDLPAAHDAALQRVVSEGLTNVRRHAGEATVVEVSVTQRPGGVGLRIVNDGSGTRGIGPGSGYGLVGARERLERLGGRLDTRLEQDRWILEADLPLADPKDGAS</sequence>
<accession>A0A542XE50</accession>
<feature type="transmembrane region" description="Helical" evidence="9">
    <location>
        <begin position="125"/>
        <end position="143"/>
    </location>
</feature>
<dbReference type="Pfam" id="PF07730">
    <property type="entry name" value="HisKA_3"/>
    <property type="match status" value="1"/>
</dbReference>
<dbReference type="GO" id="GO:0005524">
    <property type="term" value="F:ATP binding"/>
    <property type="evidence" value="ECO:0007669"/>
    <property type="project" value="UniProtKB-KW"/>
</dbReference>
<keyword evidence="13" id="KW-1185">Reference proteome</keyword>
<feature type="domain" description="Signal transduction histidine kinase subgroup 3 dimerisation and phosphoacceptor" evidence="11">
    <location>
        <begin position="163"/>
        <end position="227"/>
    </location>
</feature>
<evidence type="ECO:0000313" key="12">
    <source>
        <dbReference type="EMBL" id="TQL34105.1"/>
    </source>
</evidence>
<evidence type="ECO:0000256" key="2">
    <source>
        <dbReference type="ARBA" id="ARBA00012438"/>
    </source>
</evidence>
<dbReference type="InterPro" id="IPR050482">
    <property type="entry name" value="Sensor_HK_TwoCompSys"/>
</dbReference>
<comment type="caution">
    <text evidence="12">The sequence shown here is derived from an EMBL/GenBank/DDBJ whole genome shotgun (WGS) entry which is preliminary data.</text>
</comment>
<comment type="catalytic activity">
    <reaction evidence="1">
        <text>ATP + protein L-histidine = ADP + protein N-phospho-L-histidine.</text>
        <dbReference type="EC" id="2.7.13.3"/>
    </reaction>
</comment>